<comment type="caution">
    <text evidence="1">The sequence shown here is derived from an EMBL/GenBank/DDBJ whole genome shotgun (WGS) entry which is preliminary data.</text>
</comment>
<keyword evidence="2" id="KW-1185">Reference proteome</keyword>
<feature type="non-terminal residue" evidence="1">
    <location>
        <position position="34"/>
    </location>
</feature>
<proteinExistence type="predicted"/>
<name>A0A5B2WPN5_9PSEU</name>
<evidence type="ECO:0000313" key="1">
    <source>
        <dbReference type="EMBL" id="KAA2252486.1"/>
    </source>
</evidence>
<dbReference type="Proteomes" id="UP000323454">
    <property type="component" value="Unassembled WGS sequence"/>
</dbReference>
<sequence>MPSVEEQRSLREQVSHALRAALVAGELRPGIVYS</sequence>
<evidence type="ECO:0000313" key="2">
    <source>
        <dbReference type="Proteomes" id="UP000323454"/>
    </source>
</evidence>
<gene>
    <name evidence="1" type="ORF">F0L68_36155</name>
</gene>
<dbReference type="EMBL" id="VUOB01000075">
    <property type="protein sequence ID" value="KAA2252486.1"/>
    <property type="molecule type" value="Genomic_DNA"/>
</dbReference>
<dbReference type="AlphaFoldDB" id="A0A5B2WPN5"/>
<reference evidence="1 2" key="2">
    <citation type="submission" date="2019-09" db="EMBL/GenBank/DDBJ databases">
        <authorList>
            <person name="Jin C."/>
        </authorList>
    </citation>
    <scope>NUCLEOTIDE SEQUENCE [LARGE SCALE GENOMIC DNA]</scope>
    <source>
        <strain evidence="1 2">AN110305</strain>
    </source>
</reference>
<accession>A0A5B2WPN5</accession>
<protein>
    <submittedName>
        <fullName evidence="1">GntR family transcriptional regulator</fullName>
    </submittedName>
</protein>
<organism evidence="1 2">
    <name type="scientific">Solihabitans fulvus</name>
    <dbReference type="NCBI Taxonomy" id="1892852"/>
    <lineage>
        <taxon>Bacteria</taxon>
        <taxon>Bacillati</taxon>
        <taxon>Actinomycetota</taxon>
        <taxon>Actinomycetes</taxon>
        <taxon>Pseudonocardiales</taxon>
        <taxon>Pseudonocardiaceae</taxon>
        <taxon>Solihabitans</taxon>
    </lineage>
</organism>
<reference evidence="1 2" key="1">
    <citation type="submission" date="2019-09" db="EMBL/GenBank/DDBJ databases">
        <title>Goodfellowia gen. nov., a new genus of the Pseudonocardineae related to Actinoalloteichus, containing Goodfellowia coeruleoviolacea gen. nov., comb. nov. gen. nov., comb. nov.</title>
        <authorList>
            <person name="Labeda D."/>
        </authorList>
    </citation>
    <scope>NUCLEOTIDE SEQUENCE [LARGE SCALE GENOMIC DNA]</scope>
    <source>
        <strain evidence="1 2">AN110305</strain>
    </source>
</reference>